<evidence type="ECO:0000256" key="1">
    <source>
        <dbReference type="SAM" id="SignalP"/>
    </source>
</evidence>
<evidence type="ECO:0000313" key="2">
    <source>
        <dbReference type="EMBL" id="CAD8144097.1"/>
    </source>
</evidence>
<feature type="signal peptide" evidence="1">
    <location>
        <begin position="1"/>
        <end position="18"/>
    </location>
</feature>
<evidence type="ECO:0000313" key="3">
    <source>
        <dbReference type="Proteomes" id="UP000689195"/>
    </source>
</evidence>
<name>A0A8S1SXX5_9CILI</name>
<protein>
    <submittedName>
        <fullName evidence="2">Uncharacterized protein</fullName>
    </submittedName>
</protein>
<dbReference type="CDD" id="cd00064">
    <property type="entry name" value="FU"/>
    <property type="match status" value="1"/>
</dbReference>
<gene>
    <name evidence="2" type="ORF">PPENT_87.1.T0130026</name>
</gene>
<feature type="chain" id="PRO_5035831142" evidence="1">
    <location>
        <begin position="19"/>
        <end position="1468"/>
    </location>
</feature>
<organism evidence="2 3">
    <name type="scientific">Paramecium pentaurelia</name>
    <dbReference type="NCBI Taxonomy" id="43138"/>
    <lineage>
        <taxon>Eukaryota</taxon>
        <taxon>Sar</taxon>
        <taxon>Alveolata</taxon>
        <taxon>Ciliophora</taxon>
        <taxon>Intramacronucleata</taxon>
        <taxon>Oligohymenophorea</taxon>
        <taxon>Peniculida</taxon>
        <taxon>Parameciidae</taxon>
        <taxon>Paramecium</taxon>
    </lineage>
</organism>
<comment type="caution">
    <text evidence="2">The sequence shown here is derived from an EMBL/GenBank/DDBJ whole genome shotgun (WGS) entry which is preliminary data.</text>
</comment>
<dbReference type="Proteomes" id="UP000689195">
    <property type="component" value="Unassembled WGS sequence"/>
</dbReference>
<keyword evidence="3" id="KW-1185">Reference proteome</keyword>
<proteinExistence type="predicted"/>
<accession>A0A8S1SXX5</accession>
<keyword evidence="1" id="KW-0732">Signal</keyword>
<dbReference type="OrthoDB" id="300641at2759"/>
<sequence>MKIFQMLIVFSYLETLQSLYMTKMNTFYQIFKTILEVNNEYTDNKGIFIGIWSQYTPQSIIQQVGHVGLMDSDCFLYLTLIGQTSTNLQLISYDCLYPETKTISKFLSFNANEKQQNLIKLDIDPFEYENCWYYFSLIYRPSISKMEYLIVKGDQLLLYEKMNADIFNKENLIMTIGGGLIVQNSNIESIENGSKFSYFPGSIYQVANGKNLTSLIPYGQGQDYQIYFKQSSIRVNFKCNCLKNSQPKLQDQDIIFLDKKTFISENINCDSFILSGWYKINAIHQVDDKFTYQFLKLMANFETEQLSNSNLAPFQLFYKISPYSNKLIITTYSYKFPSITLDFTNNLNTFIINQEFELNHKITLWHSLFVNLVQDKINIQIKYFDSYDVYEYSVSFNVKQFHNVQYKLLYGNLMKFFNNYLDIQTRNQLFFNCQQKIEQQNCHYTCLECDGPTQTDCLQCSEISKRIYLPQYKTCICPYDYLDDQINQNCISHTNLKLIVTSLPNFNLCQFGYFESDETCHKCPSIISDKLITCLECIKNVKGWSQNPYCQTTIYINPNGNTAQTILEEEQLQYIYDGQISQICRYCNKYPISNIDSTFYIYELILLKFKAFCQLNRWILDDEFDEINEEIDQRLCYECKFPNCLVCSIEITEIKCIQCTSTFNLQNGICTRNKNNLSLTYCLSPYYFNSIGECKLCPIKYCQYCFEYNKIDLSKCTLYADFEQFPFDENLGIGCALCNQDFIFDFNIGECLYQQPTLPNCLRSYVNLQNQEICTLSYTDFSVALEINNCERFIQNCLQCIFNNLSIVKCIICKSGFTSSIRFGYCYPNTLVDAKIVIEGVDAFRDGWIQRIQSFMMKFLPNYYFYSRFYTSSYQKEFQIECNEGYSLDPSINCIKFCDSKCMDCQYSTYIKRFYCAQCPLNSHYQPILSEEFGQCTGCPKLCQICQERSETEIYKLNSKFKINEKNRIYTKKCIKTISNSNVILDPYFQMAKYCYNSNCNSEYTYKFNQIYEYYQQNPIDSNQCYQLEINSLTFQFDLNVYYPDPNKVNYFEFLSDLKTEVFVLQFFKILIYLYQRKYDYALFSGFDCIEINDAQFKFTDKRYFQIANDNQIVNLILNNFTIEYSEIQDIHSLFDSKLFGDITWNNIQLINSNFDNSSLLNLKNNLSQGTIKIEKMILQNCSLRNSQLFSFSNNQFNIQIEQLIINSSSFFNSSIINFFTNFVEESKLKIHGLTVTQSQFHYSYILNCTDQLEISITNLIFVYNLIKLSTILGFNSNFTLLQTQINNNTFIESYFVASFQTETKKKLYCLIENYSAYQNEFKTSILFYIESSISNKNFYYQLRSIQLQYNQGQTKQQQKDISLFTIRCFQVKIENIQIINSNNLRIFYLFDVSQIQVKNILFENNKIHNKIPLFVNCSDYQNFNNQLFFISGYTIITLQNIKVLQFFSIDLSLIEISSNRKSATTVS</sequence>
<dbReference type="EMBL" id="CAJJDO010000013">
    <property type="protein sequence ID" value="CAD8144097.1"/>
    <property type="molecule type" value="Genomic_DNA"/>
</dbReference>
<dbReference type="InterPro" id="IPR006212">
    <property type="entry name" value="Furin_repeat"/>
</dbReference>
<reference evidence="2" key="1">
    <citation type="submission" date="2021-01" db="EMBL/GenBank/DDBJ databases">
        <authorList>
            <consortium name="Genoscope - CEA"/>
            <person name="William W."/>
        </authorList>
    </citation>
    <scope>NUCLEOTIDE SEQUENCE</scope>
</reference>